<dbReference type="EMBL" id="JACGCM010000560">
    <property type="protein sequence ID" value="KAF6170766.1"/>
    <property type="molecule type" value="Genomic_DNA"/>
</dbReference>
<dbReference type="Pfam" id="PF00004">
    <property type="entry name" value="AAA"/>
    <property type="match status" value="1"/>
</dbReference>
<dbReference type="CDD" id="cd00009">
    <property type="entry name" value="AAA"/>
    <property type="match status" value="1"/>
</dbReference>
<dbReference type="GO" id="GO:0034605">
    <property type="term" value="P:cellular response to heat"/>
    <property type="evidence" value="ECO:0007669"/>
    <property type="project" value="TreeGrafter"/>
</dbReference>
<dbReference type="InterPro" id="IPR018368">
    <property type="entry name" value="ClpA/B_CS1"/>
</dbReference>
<dbReference type="SUPFAM" id="SSF52540">
    <property type="entry name" value="P-loop containing nucleoside triphosphate hydrolases"/>
    <property type="match status" value="1"/>
</dbReference>
<dbReference type="AlphaFoldDB" id="A0A7J7NUA0"/>
<evidence type="ECO:0000256" key="1">
    <source>
        <dbReference type="ARBA" id="ARBA00022741"/>
    </source>
</evidence>
<dbReference type="InterPro" id="IPR027417">
    <property type="entry name" value="P-loop_NTPase"/>
</dbReference>
<feature type="region of interest" description="Disordered" evidence="4">
    <location>
        <begin position="319"/>
        <end position="412"/>
    </location>
</feature>
<dbReference type="InterPro" id="IPR003959">
    <property type="entry name" value="ATPase_AAA_core"/>
</dbReference>
<dbReference type="InterPro" id="IPR050130">
    <property type="entry name" value="ClpA_ClpB"/>
</dbReference>
<evidence type="ECO:0000259" key="5">
    <source>
        <dbReference type="SMART" id="SM00382"/>
    </source>
</evidence>
<dbReference type="Gene3D" id="3.40.50.300">
    <property type="entry name" value="P-loop containing nucleotide triphosphate hydrolases"/>
    <property type="match status" value="2"/>
</dbReference>
<dbReference type="OrthoDB" id="47330at2759"/>
<gene>
    <name evidence="6" type="ORF">GIB67_015718</name>
</gene>
<dbReference type="InterPro" id="IPR041546">
    <property type="entry name" value="ClpA/ClpB_AAA_lid"/>
</dbReference>
<feature type="domain" description="AAA+ ATPase" evidence="5">
    <location>
        <begin position="10"/>
        <end position="160"/>
    </location>
</feature>
<keyword evidence="2" id="KW-0067">ATP-binding</keyword>
<reference evidence="6 7" key="1">
    <citation type="journal article" date="2020" name="IScience">
        <title>Genome Sequencing of the Endangered Kingdonia uniflora (Circaeasteraceae, Ranunculales) Reveals Potential Mechanisms of Evolutionary Specialization.</title>
        <authorList>
            <person name="Sun Y."/>
            <person name="Deng T."/>
            <person name="Zhang A."/>
            <person name="Moore M.J."/>
            <person name="Landis J.B."/>
            <person name="Lin N."/>
            <person name="Zhang H."/>
            <person name="Zhang X."/>
            <person name="Huang J."/>
            <person name="Zhang X."/>
            <person name="Sun H."/>
            <person name="Wang H."/>
        </authorList>
    </citation>
    <scope>NUCLEOTIDE SEQUENCE [LARGE SCALE GENOMIC DNA]</scope>
    <source>
        <strain evidence="6">TB1705</strain>
        <tissue evidence="6">Leaf</tissue>
    </source>
</reference>
<keyword evidence="1" id="KW-0547">Nucleotide-binding</keyword>
<keyword evidence="7" id="KW-1185">Reference proteome</keyword>
<evidence type="ECO:0000256" key="2">
    <source>
        <dbReference type="ARBA" id="ARBA00022840"/>
    </source>
</evidence>
<dbReference type="PANTHER" id="PTHR11638:SF189">
    <property type="entry name" value="CLP R DOMAIN-CONTAINING PROTEIN"/>
    <property type="match status" value="1"/>
</dbReference>
<feature type="compositionally biased region" description="Basic and acidic residues" evidence="4">
    <location>
        <begin position="363"/>
        <end position="373"/>
    </location>
</feature>
<feature type="compositionally biased region" description="Polar residues" evidence="4">
    <location>
        <begin position="375"/>
        <end position="386"/>
    </location>
</feature>
<dbReference type="InterPro" id="IPR003593">
    <property type="entry name" value="AAA+_ATPase"/>
</dbReference>
<evidence type="ECO:0000256" key="4">
    <source>
        <dbReference type="SAM" id="MobiDB-lite"/>
    </source>
</evidence>
<dbReference type="GO" id="GO:0005524">
    <property type="term" value="F:ATP binding"/>
    <property type="evidence" value="ECO:0007669"/>
    <property type="project" value="UniProtKB-KW"/>
</dbReference>
<evidence type="ECO:0000313" key="7">
    <source>
        <dbReference type="Proteomes" id="UP000541444"/>
    </source>
</evidence>
<dbReference type="PANTHER" id="PTHR11638">
    <property type="entry name" value="ATP-DEPENDENT CLP PROTEASE"/>
    <property type="match status" value="1"/>
</dbReference>
<proteinExistence type="predicted"/>
<dbReference type="GO" id="GO:0016887">
    <property type="term" value="F:ATP hydrolysis activity"/>
    <property type="evidence" value="ECO:0007669"/>
    <property type="project" value="InterPro"/>
</dbReference>
<dbReference type="Proteomes" id="UP000541444">
    <property type="component" value="Unassembled WGS sequence"/>
</dbReference>
<sequence>MSQRWQDRLSKNNPCLIGEPGVGKSAIAKGLAQCIVEKEVLSTLQDTKVNKCSLLYLIDMARLIAGTHYRGDFEERLVKVIDKAKQSNGSVILVINKVHTLVEAGKPSGKQDAASILKPALARGELKCMAATTHKEYKMHIEKDPALERHFQPLKVPKPTVEESIQILQGLRAKYETHHKVHYEHEAFVSFANLSYRYISNRFLPDKAIDLIDEAGLWVRFNHKNDFWGEPIVRESDRERIITLSIGIPVEKVSSKNVERLLKMEETLRKRVVGTYPSIALIIELTQFDLPQSQAHTILALNTPVKHSNQLHELLKNVGRAKPEKGSENSARNFCGSRATHRVTGESLSRGKETRRTQTSIDKGSRAPRERARSRITNSFDNAQTARKSDDDDTDCIRGSGKYSAGFSSQGP</sequence>
<dbReference type="PROSITE" id="PS00870">
    <property type="entry name" value="CLPAB_1"/>
    <property type="match status" value="1"/>
</dbReference>
<dbReference type="SMART" id="SM00382">
    <property type="entry name" value="AAA"/>
    <property type="match status" value="1"/>
</dbReference>
<keyword evidence="3" id="KW-0143">Chaperone</keyword>
<evidence type="ECO:0000313" key="6">
    <source>
        <dbReference type="EMBL" id="KAF6170766.1"/>
    </source>
</evidence>
<dbReference type="Pfam" id="PF17871">
    <property type="entry name" value="AAA_lid_9"/>
    <property type="match status" value="1"/>
</dbReference>
<evidence type="ECO:0000256" key="3">
    <source>
        <dbReference type="ARBA" id="ARBA00023186"/>
    </source>
</evidence>
<dbReference type="GO" id="GO:0005737">
    <property type="term" value="C:cytoplasm"/>
    <property type="evidence" value="ECO:0007669"/>
    <property type="project" value="TreeGrafter"/>
</dbReference>
<name>A0A7J7NUA0_9MAGN</name>
<accession>A0A7J7NUA0</accession>
<comment type="caution">
    <text evidence="6">The sequence shown here is derived from an EMBL/GenBank/DDBJ whole genome shotgun (WGS) entry which is preliminary data.</text>
</comment>
<organism evidence="6 7">
    <name type="scientific">Kingdonia uniflora</name>
    <dbReference type="NCBI Taxonomy" id="39325"/>
    <lineage>
        <taxon>Eukaryota</taxon>
        <taxon>Viridiplantae</taxon>
        <taxon>Streptophyta</taxon>
        <taxon>Embryophyta</taxon>
        <taxon>Tracheophyta</taxon>
        <taxon>Spermatophyta</taxon>
        <taxon>Magnoliopsida</taxon>
        <taxon>Ranunculales</taxon>
        <taxon>Circaeasteraceae</taxon>
        <taxon>Kingdonia</taxon>
    </lineage>
</organism>
<protein>
    <recommendedName>
        <fullName evidence="5">AAA+ ATPase domain-containing protein</fullName>
    </recommendedName>
</protein>